<gene>
    <name evidence="2" type="ORF">SM123_06685</name>
</gene>
<feature type="transmembrane region" description="Helical" evidence="1">
    <location>
        <begin position="367"/>
        <end position="385"/>
    </location>
</feature>
<reference evidence="2 3" key="1">
    <citation type="submission" date="2023-11" db="EMBL/GenBank/DDBJ databases">
        <title>Description of Streptococcus dentalis sp. nov., Streptococcus gingivalis sp. nov., Streptococcus lingualis sp. nov. isolated from human oral cavity.</title>
        <authorList>
            <person name="Choi Y.S."/>
            <person name="Goo B.J."/>
            <person name="Bae J.W."/>
        </authorList>
    </citation>
    <scope>NUCLEOTIDE SEQUENCE [LARGE SCALE GENOMIC DNA]</scope>
    <source>
        <strain evidence="2 3">S5</strain>
    </source>
</reference>
<keyword evidence="1" id="KW-0472">Membrane</keyword>
<feature type="transmembrane region" description="Helical" evidence="1">
    <location>
        <begin position="177"/>
        <end position="197"/>
    </location>
</feature>
<feature type="transmembrane region" description="Helical" evidence="1">
    <location>
        <begin position="435"/>
        <end position="452"/>
    </location>
</feature>
<feature type="transmembrane region" description="Helical" evidence="1">
    <location>
        <begin position="204"/>
        <end position="219"/>
    </location>
</feature>
<organism evidence="2 3">
    <name type="scientific">Streptococcus lingualis</name>
    <dbReference type="NCBI Taxonomy" id="3098076"/>
    <lineage>
        <taxon>Bacteria</taxon>
        <taxon>Bacillati</taxon>
        <taxon>Bacillota</taxon>
        <taxon>Bacilli</taxon>
        <taxon>Lactobacillales</taxon>
        <taxon>Streptococcaceae</taxon>
        <taxon>Streptococcus</taxon>
    </lineage>
</organism>
<feature type="transmembrane region" description="Helical" evidence="1">
    <location>
        <begin position="64"/>
        <end position="83"/>
    </location>
</feature>
<feature type="transmembrane region" description="Helical" evidence="1">
    <location>
        <begin position="36"/>
        <end position="52"/>
    </location>
</feature>
<feature type="transmembrane region" description="Helical" evidence="1">
    <location>
        <begin position="12"/>
        <end position="30"/>
    </location>
</feature>
<dbReference type="Pfam" id="PF09913">
    <property type="entry name" value="DUF2142"/>
    <property type="match status" value="1"/>
</dbReference>
<dbReference type="InterPro" id="IPR018674">
    <property type="entry name" value="DUF2142_membrane"/>
</dbReference>
<accession>A0ABZ0SX93</accession>
<evidence type="ECO:0000256" key="1">
    <source>
        <dbReference type="SAM" id="Phobius"/>
    </source>
</evidence>
<feature type="transmembrane region" description="Helical" evidence="1">
    <location>
        <begin position="225"/>
        <end position="242"/>
    </location>
</feature>
<feature type="transmembrane region" description="Helical" evidence="1">
    <location>
        <begin position="473"/>
        <end position="493"/>
    </location>
</feature>
<evidence type="ECO:0000313" key="3">
    <source>
        <dbReference type="Proteomes" id="UP001327056"/>
    </source>
</evidence>
<feature type="transmembrane region" description="Helical" evidence="1">
    <location>
        <begin position="296"/>
        <end position="316"/>
    </location>
</feature>
<protein>
    <submittedName>
        <fullName evidence="2">DUF2142 domain-containing protein</fullName>
    </submittedName>
</protein>
<proteinExistence type="predicted"/>
<sequence>MGVIDKTRIRNILIAIFLVLFSRVFLASLFQFTINLKIILLIIGIVIYFILFDPKDKKKLPINAFFLIIIFGSVISVVKPVQYGLDEESHLPNVISISDSPIFKYSNEKLEDYNSVFKYDALRNPSKKDKNYWFNVEHKESKIKGVRVGFDNPAFIPSAIGWNIGRLISKKVFVSYYLGRIFEVIAYAILVFIALKISKVYREAIYLFSTFPAVLYIIAGYHYDYLYFGATLISLAILTNILSGERKIDRKYAFVFQCSTLLFSFAKFPFVLIGSLFSILPNKYYQDKSVRKFSSILFGLNLFISFTYVGIIKLFASDNALSGKGPGLLYFVTHPLPLIRTLLLAPYGIIHDFVSEPLKYVSESSPFLIAISIVIFFFAMFVIVLKNKIEMPTFFKYYCLLLLAGIASLIVIAISGDPRVYHKGDITVGGVQGRYYYFILMFLPLFCGSWFRKLFGFLDMTIQNEDSNFECSLQYMLVYLNILTISIGIYTQLQG</sequence>
<name>A0ABZ0SX93_9STRE</name>
<dbReference type="RefSeq" id="WP_320909287.1">
    <property type="nucleotide sequence ID" value="NZ_CP139419.1"/>
</dbReference>
<dbReference type="Proteomes" id="UP001327056">
    <property type="component" value="Chromosome"/>
</dbReference>
<keyword evidence="1" id="KW-1133">Transmembrane helix</keyword>
<keyword evidence="1" id="KW-0812">Transmembrane</keyword>
<evidence type="ECO:0000313" key="2">
    <source>
        <dbReference type="EMBL" id="WPS46270.1"/>
    </source>
</evidence>
<keyword evidence="3" id="KW-1185">Reference proteome</keyword>
<feature type="transmembrane region" description="Helical" evidence="1">
    <location>
        <begin position="254"/>
        <end position="276"/>
    </location>
</feature>
<dbReference type="EMBL" id="CP139419">
    <property type="protein sequence ID" value="WPS46270.1"/>
    <property type="molecule type" value="Genomic_DNA"/>
</dbReference>
<feature type="transmembrane region" description="Helical" evidence="1">
    <location>
        <begin position="328"/>
        <end position="347"/>
    </location>
</feature>
<feature type="transmembrane region" description="Helical" evidence="1">
    <location>
        <begin position="397"/>
        <end position="415"/>
    </location>
</feature>